<dbReference type="EMBL" id="CAJNOB010000013">
    <property type="protein sequence ID" value="CAF0697004.1"/>
    <property type="molecule type" value="Genomic_DNA"/>
</dbReference>
<dbReference type="AlphaFoldDB" id="A0A8J2FPF8"/>
<evidence type="ECO:0000313" key="2">
    <source>
        <dbReference type="EMBL" id="CAF0697004.1"/>
    </source>
</evidence>
<feature type="region of interest" description="Disordered" evidence="1">
    <location>
        <begin position="29"/>
        <end position="104"/>
    </location>
</feature>
<dbReference type="Proteomes" id="UP000663859">
    <property type="component" value="Unassembled WGS sequence"/>
</dbReference>
<evidence type="ECO:0000313" key="3">
    <source>
        <dbReference type="Proteomes" id="UP000663859"/>
    </source>
</evidence>
<comment type="caution">
    <text evidence="2">The sequence shown here is derived from an EMBL/GenBank/DDBJ whole genome shotgun (WGS) entry which is preliminary data.</text>
</comment>
<gene>
    <name evidence="2" type="ORF">MPNT_200025</name>
</gene>
<feature type="compositionally biased region" description="Basic and acidic residues" evidence="1">
    <location>
        <begin position="39"/>
        <end position="51"/>
    </location>
</feature>
<name>A0A8J2FPF8_9BACT</name>
<feature type="compositionally biased region" description="Basic and acidic residues" evidence="1">
    <location>
        <begin position="87"/>
        <end position="98"/>
    </location>
</feature>
<organism evidence="2 3">
    <name type="scientific">Candidatus Methylacidithermus pantelleriae</name>
    <dbReference type="NCBI Taxonomy" id="2744239"/>
    <lineage>
        <taxon>Bacteria</taxon>
        <taxon>Pseudomonadati</taxon>
        <taxon>Verrucomicrobiota</taxon>
        <taxon>Methylacidiphilae</taxon>
        <taxon>Methylacidiphilales</taxon>
        <taxon>Methylacidiphilaceae</taxon>
        <taxon>Candidatus Methylacidithermus</taxon>
    </lineage>
</organism>
<sequence>MTPEDTWLGLGSFLLFVLWQTLRGLKSARRSRRSGSFPTKRETQETKELHLFPELTGASSLETGQRGEPRAPTGVLPYEYPATSLEKPLEDTREGPKLERHHHPQVRRRLAKALLWREILAPPLAFRDFRDGDLWR</sequence>
<proteinExistence type="predicted"/>
<evidence type="ECO:0000256" key="1">
    <source>
        <dbReference type="SAM" id="MobiDB-lite"/>
    </source>
</evidence>
<reference evidence="2" key="1">
    <citation type="submission" date="2021-02" db="EMBL/GenBank/DDBJ databases">
        <authorList>
            <person name="Cremers G."/>
            <person name="Picone N."/>
        </authorList>
    </citation>
    <scope>NUCLEOTIDE SEQUENCE</scope>
    <source>
        <strain evidence="2">PQ17</strain>
    </source>
</reference>
<keyword evidence="3" id="KW-1185">Reference proteome</keyword>
<accession>A0A8J2FPF8</accession>
<protein>
    <submittedName>
        <fullName evidence="2">Uncharacterized protein</fullName>
    </submittedName>
</protein>